<evidence type="ECO:0000256" key="1">
    <source>
        <dbReference type="ARBA" id="ARBA00004651"/>
    </source>
</evidence>
<feature type="transmembrane region" description="Helical" evidence="6">
    <location>
        <begin position="745"/>
        <end position="770"/>
    </location>
</feature>
<dbReference type="PANTHER" id="PTHR30287">
    <property type="entry name" value="MEMBRANE COMPONENT OF PREDICTED ABC SUPERFAMILY METABOLITE UPTAKE TRANSPORTER"/>
    <property type="match status" value="1"/>
</dbReference>
<evidence type="ECO:0000313" key="9">
    <source>
        <dbReference type="Proteomes" id="UP000283255"/>
    </source>
</evidence>
<feature type="transmembrane region" description="Helical" evidence="6">
    <location>
        <begin position="414"/>
        <end position="439"/>
    </location>
</feature>
<reference evidence="8 9" key="2">
    <citation type="submission" date="2019-01" db="EMBL/GenBank/DDBJ databases">
        <title>Motilimonas pumilus sp. nov., isolated from the gut of sea cucumber (Apostichopus japonicus).</title>
        <authorList>
            <person name="Wang F.-Q."/>
            <person name="Ren L.-H."/>
            <person name="Lin Y.-W."/>
            <person name="Sun G.-H."/>
            <person name="Du Z.-J."/>
            <person name="Zhao J.-X."/>
            <person name="Liu X.-J."/>
            <person name="Liu L.-J."/>
        </authorList>
    </citation>
    <scope>NUCLEOTIDE SEQUENCE [LARGE SCALE GENOMIC DNA]</scope>
    <source>
        <strain evidence="8 9">PLHSC7-2</strain>
    </source>
</reference>
<evidence type="ECO:0000256" key="4">
    <source>
        <dbReference type="ARBA" id="ARBA00022989"/>
    </source>
</evidence>
<dbReference type="AlphaFoldDB" id="A0A418YCM1"/>
<evidence type="ECO:0000313" key="8">
    <source>
        <dbReference type="EMBL" id="RJG42277.1"/>
    </source>
</evidence>
<evidence type="ECO:0000256" key="2">
    <source>
        <dbReference type="ARBA" id="ARBA00022475"/>
    </source>
</evidence>
<feature type="transmembrane region" description="Helical" evidence="6">
    <location>
        <begin position="345"/>
        <end position="369"/>
    </location>
</feature>
<evidence type="ECO:0000259" key="7">
    <source>
        <dbReference type="Pfam" id="PF02687"/>
    </source>
</evidence>
<dbReference type="RefSeq" id="WP_119911468.1">
    <property type="nucleotide sequence ID" value="NZ_QZCH01000019.1"/>
</dbReference>
<feature type="domain" description="ABC3 transporter permease C-terminal" evidence="7">
    <location>
        <begin position="696"/>
        <end position="798"/>
    </location>
</feature>
<keyword evidence="4 6" id="KW-1133">Transmembrane helix</keyword>
<dbReference type="InterPro" id="IPR038766">
    <property type="entry name" value="Membrane_comp_ABC_pdt"/>
</dbReference>
<dbReference type="GO" id="GO:0005886">
    <property type="term" value="C:plasma membrane"/>
    <property type="evidence" value="ECO:0007669"/>
    <property type="project" value="UniProtKB-SubCell"/>
</dbReference>
<dbReference type="Proteomes" id="UP000283255">
    <property type="component" value="Unassembled WGS sequence"/>
</dbReference>
<keyword evidence="5 6" id="KW-0472">Membrane</keyword>
<dbReference type="PANTHER" id="PTHR30287:SF1">
    <property type="entry name" value="INNER MEMBRANE PROTEIN"/>
    <property type="match status" value="1"/>
</dbReference>
<feature type="transmembrane region" description="Helical" evidence="6">
    <location>
        <begin position="390"/>
        <end position="408"/>
    </location>
</feature>
<evidence type="ECO:0000256" key="3">
    <source>
        <dbReference type="ARBA" id="ARBA00022692"/>
    </source>
</evidence>
<dbReference type="InterPro" id="IPR003838">
    <property type="entry name" value="ABC3_permease_C"/>
</dbReference>
<keyword evidence="3 6" id="KW-0812">Transmembrane</keyword>
<dbReference type="OrthoDB" id="5292592at2"/>
<comment type="caution">
    <text evidence="8">The sequence shown here is derived from an EMBL/GenBank/DDBJ whole genome shotgun (WGS) entry which is preliminary data.</text>
</comment>
<reference evidence="8 9" key="1">
    <citation type="submission" date="2018-09" db="EMBL/GenBank/DDBJ databases">
        <authorList>
            <person name="Wang F."/>
        </authorList>
    </citation>
    <scope>NUCLEOTIDE SEQUENCE [LARGE SCALE GENOMIC DNA]</scope>
    <source>
        <strain evidence="8 9">PLHSC7-2</strain>
    </source>
</reference>
<evidence type="ECO:0000256" key="5">
    <source>
        <dbReference type="ARBA" id="ARBA00023136"/>
    </source>
</evidence>
<dbReference type="EMBL" id="QZCH01000019">
    <property type="protein sequence ID" value="RJG42277.1"/>
    <property type="molecule type" value="Genomic_DNA"/>
</dbReference>
<keyword evidence="2" id="KW-1003">Cell membrane</keyword>
<proteinExistence type="predicted"/>
<feature type="transmembrane region" description="Helical" evidence="6">
    <location>
        <begin position="782"/>
        <end position="802"/>
    </location>
</feature>
<accession>A0A418YCM1</accession>
<protein>
    <submittedName>
        <fullName evidence="8">FtsX-like permease family protein</fullName>
    </submittedName>
</protein>
<feature type="transmembrane region" description="Helical" evidence="6">
    <location>
        <begin position="690"/>
        <end position="715"/>
    </location>
</feature>
<feature type="transmembrane region" description="Helical" evidence="6">
    <location>
        <begin position="28"/>
        <end position="50"/>
    </location>
</feature>
<feature type="transmembrane region" description="Helical" evidence="6">
    <location>
        <begin position="255"/>
        <end position="278"/>
    </location>
</feature>
<keyword evidence="9" id="KW-1185">Reference proteome</keyword>
<gene>
    <name evidence="8" type="ORF">D1Z90_14340</name>
</gene>
<feature type="transmembrane region" description="Helical" evidence="6">
    <location>
        <begin position="299"/>
        <end position="325"/>
    </location>
</feature>
<evidence type="ECO:0000256" key="6">
    <source>
        <dbReference type="SAM" id="Phobius"/>
    </source>
</evidence>
<name>A0A418YCM1_9GAMM</name>
<organism evidence="8 9">
    <name type="scientific">Motilimonas pumila</name>
    <dbReference type="NCBI Taxonomy" id="2303987"/>
    <lineage>
        <taxon>Bacteria</taxon>
        <taxon>Pseudomonadati</taxon>
        <taxon>Pseudomonadota</taxon>
        <taxon>Gammaproteobacteria</taxon>
        <taxon>Alteromonadales</taxon>
        <taxon>Alteromonadales genera incertae sedis</taxon>
        <taxon>Motilimonas</taxon>
    </lineage>
</organism>
<feature type="transmembrane region" description="Helical" evidence="6">
    <location>
        <begin position="459"/>
        <end position="482"/>
    </location>
</feature>
<feature type="domain" description="ABC3 transporter permease C-terminal" evidence="7">
    <location>
        <begin position="259"/>
        <end position="373"/>
    </location>
</feature>
<sequence>MKQAQSSPTLNIGFVSKWNWREIRHGQLWPITAATTLIIACVFALAALVIRVESVMTAQGRDTLAADLVLKSGHPISEDIARTSALQQLTLSQSINFRTMAFVGDNMQLVSVKAKDSLYPLRGQLRLAGAQQKQQLEAGEVWLQTRLLDLLETKVGDTISLGDADFVISGVIAQDPELSFNPFSQMPTVLMHLSDAEKTGAIQPGGRLTYQWYFTGADDALTTLKQSHSLGPSQRWLDQNSQSRTGDFINRAQQYLSLTLIMVILMSGATIVLTSQHFAASRQQSVAMMKSLGASKKWLAYWLVMQVAALFVLALAAGLSLGLLLEWALRLPIQDMLPSPLPNIGFQPALVAVAVALFVLLPAMAIAILNILATPATSLSQSSQVHKAPLYLRLTIGLVPFAALMFWFGDNRFMWLTLVGIAVMLLMLGALGLLIVKLLKNLTFGPAMTLAVSRMARSIGATSSQLAALTCSLMLLAVIWLLRSDVLADWQSTLPANAPNVFAANIDPHLKQDYVDFLDQAQIDHSAAYPVIRGRITHSNQSLLSENPDINQDSALKRELNFTWQQDLPDQNQVVAGTWMPSSGVSVERNIANRLNIQLGDQLRFEVNSIGINATVTSIRTVEWRNMKPNFYFIFSPDLLADLPSTWLLSFRLTEQQDGIVTQLARQFATVTLLDLRAAATQIQGMLQQIALSLTVLAGLGVLSGLLLVVTLLRLSLNQRQQEIKLYRTLGASRKRISATLWSEYGLLAILAGLMAVVGAELVIALVMHFGFELPMQWHPGLWLALPVLAMAAVFTIIRTMIKGLLRPITA</sequence>
<dbReference type="Pfam" id="PF02687">
    <property type="entry name" value="FtsX"/>
    <property type="match status" value="2"/>
</dbReference>
<comment type="subcellular location">
    <subcellularLocation>
        <location evidence="1">Cell membrane</location>
        <topology evidence="1">Multi-pass membrane protein</topology>
    </subcellularLocation>
</comment>